<dbReference type="EMBL" id="AYUF01000337">
    <property type="protein sequence ID" value="ETK02570.1"/>
    <property type="molecule type" value="Genomic_DNA"/>
</dbReference>
<evidence type="ECO:0000256" key="6">
    <source>
        <dbReference type="ARBA" id="ARBA00022642"/>
    </source>
</evidence>
<dbReference type="EC" id="6.3.4.21" evidence="3 7"/>
<dbReference type="NCBIfam" id="NF003704">
    <property type="entry name" value="PRK05321.1"/>
    <property type="match status" value="1"/>
</dbReference>
<sequence>MIIRDFTDNDLYKFSVMNAIQKKFPDAEVVYRFVNRGETPFPEGFGEALRREVDAMRTLFLTDTAEAFMRRRCYYFDNVFFDLLKGFRFNPAEVTVVQEGGRLEVEVRGLWYRTVLWEVPLMAMISELYYRMTGATPAADADDRARAKARRFEELGAELSEFGTRRRFSFEVQDRVIGILKECMPRVLNGTSNVYLAMLHDLIPMGTHPHEWFMYHGAHYGYRVANEMAMENWVDVYDGYLGIALPDTFTSTDFFKSFSTKYAKLFDGLRCDSGDPFEFTERALSYYERHRIDPKKKTVVYSDGLDLEAIARIKGHVAGRLHDVYGVGTFLTNDVGVQPLNIVIKLFEVKPKGETDFLPVVKLSDSPGKHTGDPDEIDLCKRMLKL</sequence>
<dbReference type="HAMAP" id="MF_00570">
    <property type="entry name" value="NAPRTase"/>
    <property type="match status" value="1"/>
</dbReference>
<dbReference type="Gene3D" id="3.20.140.10">
    <property type="entry name" value="nicotinate phosphoribosyltransferase"/>
    <property type="match status" value="1"/>
</dbReference>
<dbReference type="InterPro" id="IPR007229">
    <property type="entry name" value="Nic_PRibTrfase-Fam"/>
</dbReference>
<comment type="caution">
    <text evidence="11">The sequence shown here is derived from an EMBL/GenBank/DDBJ whole genome shotgun (WGS) entry which is preliminary data.</text>
</comment>
<evidence type="ECO:0000256" key="2">
    <source>
        <dbReference type="ARBA" id="ARBA00010897"/>
    </source>
</evidence>
<evidence type="ECO:0000313" key="11">
    <source>
        <dbReference type="EMBL" id="ETK02570.1"/>
    </source>
</evidence>
<comment type="PTM">
    <text evidence="7 8">Transiently phosphorylated on a His residue during the reaction cycle. Phosphorylation strongly increases the affinity for substrates and increases the rate of nicotinate D-ribonucleotide production. Dephosphorylation regenerates the low-affinity form of the enzyme, leading to product release.</text>
</comment>
<dbReference type="InterPro" id="IPR041525">
    <property type="entry name" value="N/Namide_PRibTrfase"/>
</dbReference>
<dbReference type="InterPro" id="IPR006406">
    <property type="entry name" value="Nic_PRibTrfase"/>
</dbReference>
<gene>
    <name evidence="7" type="primary">pncB</name>
    <name evidence="11" type="ORF">N425_03625</name>
</gene>
<reference evidence="11 12" key="1">
    <citation type="submission" date="2013-11" db="EMBL/GenBank/DDBJ databases">
        <title>Single cell genomics of uncultured Tannerella BU063 (oral taxon 286).</title>
        <authorList>
            <person name="Beall C.J."/>
            <person name="Campbell A.G."/>
            <person name="Griffen A.L."/>
            <person name="Podar M."/>
            <person name="Leys E.J."/>
        </authorList>
    </citation>
    <scope>NUCLEOTIDE SEQUENCE [LARGE SCALE GENOMIC DNA]</scope>
    <source>
        <strain evidence="11">Cell 2</strain>
    </source>
</reference>
<feature type="modified residue" description="Phosphohistidine; by autocatalysis" evidence="7">
    <location>
        <position position="210"/>
    </location>
</feature>
<evidence type="ECO:0000256" key="1">
    <source>
        <dbReference type="ARBA" id="ARBA00004952"/>
    </source>
</evidence>
<comment type="function">
    <text evidence="7 8">Catalyzes the synthesis of beta-nicotinate D-ribonucleotide from nicotinate and 5-phospho-D-ribose 1-phosphate at the expense of ATP.</text>
</comment>
<accession>W2C601</accession>
<evidence type="ECO:0000256" key="8">
    <source>
        <dbReference type="RuleBase" id="RU003838"/>
    </source>
</evidence>
<evidence type="ECO:0000313" key="12">
    <source>
        <dbReference type="Proteomes" id="UP000018837"/>
    </source>
</evidence>
<evidence type="ECO:0000256" key="7">
    <source>
        <dbReference type="HAMAP-Rule" id="MF_00570"/>
    </source>
</evidence>
<dbReference type="PANTHER" id="PTHR11098">
    <property type="entry name" value="NICOTINATE PHOSPHORIBOSYLTRANSFERASE"/>
    <property type="match status" value="1"/>
</dbReference>
<dbReference type="UniPathway" id="UPA00253">
    <property type="reaction ID" value="UER00457"/>
</dbReference>
<dbReference type="AlphaFoldDB" id="W2C601"/>
<keyword evidence="4 7" id="KW-0597">Phosphoprotein</keyword>
<dbReference type="Proteomes" id="UP000018837">
    <property type="component" value="Unassembled WGS sequence"/>
</dbReference>
<dbReference type="NCBIfam" id="TIGR01514">
    <property type="entry name" value="NAPRTase"/>
    <property type="match status" value="1"/>
</dbReference>
<dbReference type="GO" id="GO:0016757">
    <property type="term" value="F:glycosyltransferase activity"/>
    <property type="evidence" value="ECO:0007669"/>
    <property type="project" value="UniProtKB-KW"/>
</dbReference>
<evidence type="ECO:0000256" key="5">
    <source>
        <dbReference type="ARBA" id="ARBA00022598"/>
    </source>
</evidence>
<dbReference type="Pfam" id="PF17767">
    <property type="entry name" value="NAPRTase_N"/>
    <property type="match status" value="1"/>
</dbReference>
<dbReference type="InterPro" id="IPR040727">
    <property type="entry name" value="NAPRTase_N"/>
</dbReference>
<dbReference type="SUPFAM" id="SSF54675">
    <property type="entry name" value="Nicotinate/Quinolinate PRTase N-terminal domain-like"/>
    <property type="match status" value="1"/>
</dbReference>
<keyword evidence="6 7" id="KW-0662">Pyridine nucleotide biosynthesis</keyword>
<dbReference type="PANTHER" id="PTHR11098:SF1">
    <property type="entry name" value="NICOTINATE PHOSPHORIBOSYLTRANSFERASE"/>
    <property type="match status" value="1"/>
</dbReference>
<dbReference type="PATRIC" id="fig|1411148.3.peg.472"/>
<dbReference type="Pfam" id="PF04095">
    <property type="entry name" value="NAPRTase"/>
    <property type="match status" value="1"/>
</dbReference>
<keyword evidence="5 7" id="KW-0436">Ligase</keyword>
<protein>
    <recommendedName>
        <fullName evidence="3 7">Nicotinate phosphoribosyltransferase</fullName>
        <shortName evidence="7">NAPRTase</shortName>
        <ecNumber evidence="3 7">6.3.4.21</ecNumber>
    </recommendedName>
</protein>
<dbReference type="PIRSF" id="PIRSF000484">
    <property type="entry name" value="NAPRT"/>
    <property type="match status" value="1"/>
</dbReference>
<keyword evidence="11" id="KW-0808">Transferase</keyword>
<dbReference type="InterPro" id="IPR036068">
    <property type="entry name" value="Nicotinate_pribotase-like_C"/>
</dbReference>
<feature type="domain" description="Nicotinate phosphoribosyltransferase N-terminal" evidence="10">
    <location>
        <begin position="8"/>
        <end position="126"/>
    </location>
</feature>
<comment type="catalytic activity">
    <reaction evidence="7 8">
        <text>5-phospho-alpha-D-ribose 1-diphosphate + nicotinate + ATP + H2O = nicotinate beta-D-ribonucleotide + ADP + phosphate + diphosphate</text>
        <dbReference type="Rhea" id="RHEA:36163"/>
        <dbReference type="ChEBI" id="CHEBI:15377"/>
        <dbReference type="ChEBI" id="CHEBI:30616"/>
        <dbReference type="ChEBI" id="CHEBI:32544"/>
        <dbReference type="ChEBI" id="CHEBI:33019"/>
        <dbReference type="ChEBI" id="CHEBI:43474"/>
        <dbReference type="ChEBI" id="CHEBI:57502"/>
        <dbReference type="ChEBI" id="CHEBI:58017"/>
        <dbReference type="ChEBI" id="CHEBI:456216"/>
        <dbReference type="EC" id="6.3.4.21"/>
    </reaction>
</comment>
<feature type="domain" description="Nicotinate/nicotinamide phosphoribosyltransferase" evidence="9">
    <location>
        <begin position="158"/>
        <end position="384"/>
    </location>
</feature>
<organism evidence="11 12">
    <name type="scientific">Tannerella sp. oral taxon BU063 isolate Cell 2</name>
    <dbReference type="NCBI Taxonomy" id="1411148"/>
    <lineage>
        <taxon>Bacteria</taxon>
        <taxon>Pseudomonadati</taxon>
        <taxon>Bacteroidota</taxon>
        <taxon>Bacteroidia</taxon>
        <taxon>Bacteroidales</taxon>
        <taxon>Tannerellaceae</taxon>
        <taxon>Tannerella</taxon>
    </lineage>
</organism>
<evidence type="ECO:0000259" key="9">
    <source>
        <dbReference type="Pfam" id="PF04095"/>
    </source>
</evidence>
<evidence type="ECO:0000256" key="4">
    <source>
        <dbReference type="ARBA" id="ARBA00022553"/>
    </source>
</evidence>
<evidence type="ECO:0000256" key="3">
    <source>
        <dbReference type="ARBA" id="ARBA00013236"/>
    </source>
</evidence>
<comment type="similarity">
    <text evidence="2 7 8">Belongs to the NAPRTase family.</text>
</comment>
<dbReference type="GO" id="GO:0034355">
    <property type="term" value="P:NAD+ biosynthetic process via the salvage pathway"/>
    <property type="evidence" value="ECO:0007669"/>
    <property type="project" value="TreeGrafter"/>
</dbReference>
<comment type="pathway">
    <text evidence="1 7 8">Cofactor biosynthesis; NAD(+) biosynthesis; nicotinate D-ribonucleotide from nicotinate: step 1/1.</text>
</comment>
<dbReference type="GO" id="GO:0005829">
    <property type="term" value="C:cytosol"/>
    <property type="evidence" value="ECO:0007669"/>
    <property type="project" value="TreeGrafter"/>
</dbReference>
<keyword evidence="11" id="KW-0328">Glycosyltransferase</keyword>
<proteinExistence type="inferred from homology"/>
<evidence type="ECO:0000259" key="10">
    <source>
        <dbReference type="Pfam" id="PF17767"/>
    </source>
</evidence>
<name>W2C601_9BACT</name>
<dbReference type="SUPFAM" id="SSF51690">
    <property type="entry name" value="Nicotinate/Quinolinate PRTase C-terminal domain-like"/>
    <property type="match status" value="1"/>
</dbReference>
<dbReference type="GO" id="GO:0004516">
    <property type="term" value="F:nicotinate phosphoribosyltransferase activity"/>
    <property type="evidence" value="ECO:0007669"/>
    <property type="project" value="UniProtKB-UniRule"/>
</dbReference>